<evidence type="ECO:0000256" key="6">
    <source>
        <dbReference type="SAM" id="Phobius"/>
    </source>
</evidence>
<dbReference type="SUPFAM" id="SSF103473">
    <property type="entry name" value="MFS general substrate transporter"/>
    <property type="match status" value="1"/>
</dbReference>
<feature type="transmembrane region" description="Helical" evidence="6">
    <location>
        <begin position="404"/>
        <end position="420"/>
    </location>
</feature>
<keyword evidence="9" id="KW-1185">Reference proteome</keyword>
<keyword evidence="5 6" id="KW-0472">Membrane</keyword>
<comment type="caution">
    <text evidence="8">The sequence shown here is derived from an EMBL/GenBank/DDBJ whole genome shotgun (WGS) entry which is preliminary data.</text>
</comment>
<gene>
    <name evidence="8" type="ORF">RM779_03440</name>
</gene>
<feature type="transmembrane region" description="Helical" evidence="6">
    <location>
        <begin position="176"/>
        <end position="203"/>
    </location>
</feature>
<dbReference type="InterPro" id="IPR011701">
    <property type="entry name" value="MFS"/>
</dbReference>
<name>A0ABU2RY62_9ACTN</name>
<proteinExistence type="predicted"/>
<organism evidence="8 9">
    <name type="scientific">Streptomyces johnsoniae</name>
    <dbReference type="NCBI Taxonomy" id="3075532"/>
    <lineage>
        <taxon>Bacteria</taxon>
        <taxon>Bacillati</taxon>
        <taxon>Actinomycetota</taxon>
        <taxon>Actinomycetes</taxon>
        <taxon>Kitasatosporales</taxon>
        <taxon>Streptomycetaceae</taxon>
        <taxon>Streptomyces</taxon>
    </lineage>
</organism>
<feature type="transmembrane region" description="Helical" evidence="6">
    <location>
        <begin position="332"/>
        <end position="351"/>
    </location>
</feature>
<keyword evidence="4 6" id="KW-1133">Transmembrane helix</keyword>
<comment type="subcellular location">
    <subcellularLocation>
        <location evidence="1">Cell membrane</location>
        <topology evidence="1">Multi-pass membrane protein</topology>
    </subcellularLocation>
</comment>
<feature type="transmembrane region" description="Helical" evidence="6">
    <location>
        <begin position="100"/>
        <end position="127"/>
    </location>
</feature>
<dbReference type="CDD" id="cd06173">
    <property type="entry name" value="MFS_MefA_like"/>
    <property type="match status" value="1"/>
</dbReference>
<dbReference type="RefSeq" id="WP_311615639.1">
    <property type="nucleotide sequence ID" value="NZ_JAVREV010000002.1"/>
</dbReference>
<dbReference type="Proteomes" id="UP001183615">
    <property type="component" value="Unassembled WGS sequence"/>
</dbReference>
<dbReference type="PROSITE" id="PS50850">
    <property type="entry name" value="MFS"/>
    <property type="match status" value="1"/>
</dbReference>
<evidence type="ECO:0000256" key="3">
    <source>
        <dbReference type="ARBA" id="ARBA00022692"/>
    </source>
</evidence>
<accession>A0ABU2RY62</accession>
<evidence type="ECO:0000259" key="7">
    <source>
        <dbReference type="PROSITE" id="PS50850"/>
    </source>
</evidence>
<sequence length="437" mass="45255">MTDDVTEGAAPAAQLPREDRGLGSRFWTLWSASTVTNLGQGASAVAFPWLATTLTNDAFLVALTGVAVRLPWLLFSLPAGVLADRLDRRHLMLWMSAARALIVGVVALLVALDAMSLPVLCACALALGFAEVLFDNTAQVLLPSVVARAHLPTANGRLMAAQMVSDDFVARPLGGALLGFALAAPFVFDAGAAVATGAVLLLLRGSYRVRTAHEPGAKAAPRRSMRAEIAEGVRWLWGIPVLRRLAVSLAVINGSTQAALAVYVLYAQEVLGLGPVGFAVLTSAAGAGGVLGGLLAGRAARRLGPARSLLVLLALQVIAFAAAAVASHALVVGVAMSATGFGAVLWNVTTVSLRQTIIPDRLLGRVNSVYRLLGWGAMPLGMLAGGGLVALVEAEFGREAGLRAPFLAVAVICAALTVYVRRHLHARAIAEALADAR</sequence>
<dbReference type="PANTHER" id="PTHR23513:SF11">
    <property type="entry name" value="STAPHYLOFERRIN A TRANSPORTER"/>
    <property type="match status" value="1"/>
</dbReference>
<dbReference type="Gene3D" id="1.20.1250.20">
    <property type="entry name" value="MFS general substrate transporter like domains"/>
    <property type="match status" value="1"/>
</dbReference>
<dbReference type="Pfam" id="PF07690">
    <property type="entry name" value="MFS_1"/>
    <property type="match status" value="1"/>
</dbReference>
<keyword evidence="3 6" id="KW-0812">Transmembrane</keyword>
<dbReference type="InterPro" id="IPR020846">
    <property type="entry name" value="MFS_dom"/>
</dbReference>
<evidence type="ECO:0000313" key="9">
    <source>
        <dbReference type="Proteomes" id="UP001183615"/>
    </source>
</evidence>
<feature type="domain" description="Major facilitator superfamily (MFS) profile" evidence="7">
    <location>
        <begin position="242"/>
        <end position="437"/>
    </location>
</feature>
<feature type="transmembrane region" description="Helical" evidence="6">
    <location>
        <begin position="58"/>
        <end position="79"/>
    </location>
</feature>
<dbReference type="InterPro" id="IPR036259">
    <property type="entry name" value="MFS_trans_sf"/>
</dbReference>
<dbReference type="PANTHER" id="PTHR23513">
    <property type="entry name" value="INTEGRAL MEMBRANE EFFLUX PROTEIN-RELATED"/>
    <property type="match status" value="1"/>
</dbReference>
<keyword evidence="2" id="KW-1003">Cell membrane</keyword>
<reference evidence="9" key="1">
    <citation type="submission" date="2023-07" db="EMBL/GenBank/DDBJ databases">
        <title>30 novel species of actinomycetes from the DSMZ collection.</title>
        <authorList>
            <person name="Nouioui I."/>
        </authorList>
    </citation>
    <scope>NUCLEOTIDE SEQUENCE [LARGE SCALE GENOMIC DNA]</scope>
    <source>
        <strain evidence="9">DSM 41886</strain>
    </source>
</reference>
<feature type="transmembrane region" description="Helical" evidence="6">
    <location>
        <begin position="245"/>
        <end position="266"/>
    </location>
</feature>
<feature type="transmembrane region" description="Helical" evidence="6">
    <location>
        <begin position="372"/>
        <end position="392"/>
    </location>
</feature>
<dbReference type="EMBL" id="JAVREV010000002">
    <property type="protein sequence ID" value="MDT0441655.1"/>
    <property type="molecule type" value="Genomic_DNA"/>
</dbReference>
<evidence type="ECO:0000256" key="4">
    <source>
        <dbReference type="ARBA" id="ARBA00022989"/>
    </source>
</evidence>
<feature type="transmembrane region" description="Helical" evidence="6">
    <location>
        <begin position="278"/>
        <end position="297"/>
    </location>
</feature>
<evidence type="ECO:0000256" key="5">
    <source>
        <dbReference type="ARBA" id="ARBA00023136"/>
    </source>
</evidence>
<evidence type="ECO:0000256" key="2">
    <source>
        <dbReference type="ARBA" id="ARBA00022475"/>
    </source>
</evidence>
<protein>
    <submittedName>
        <fullName evidence="8">MFS transporter</fullName>
    </submittedName>
</protein>
<evidence type="ECO:0000313" key="8">
    <source>
        <dbReference type="EMBL" id="MDT0441655.1"/>
    </source>
</evidence>
<feature type="transmembrane region" description="Helical" evidence="6">
    <location>
        <begin position="309"/>
        <end position="326"/>
    </location>
</feature>
<evidence type="ECO:0000256" key="1">
    <source>
        <dbReference type="ARBA" id="ARBA00004651"/>
    </source>
</evidence>